<evidence type="ECO:0000256" key="4">
    <source>
        <dbReference type="ARBA" id="ARBA00023065"/>
    </source>
</evidence>
<evidence type="ECO:0000256" key="1">
    <source>
        <dbReference type="ARBA" id="ARBA00004370"/>
    </source>
</evidence>
<keyword evidence="4" id="KW-0406">Ion transport</keyword>
<dbReference type="Pfam" id="PF00213">
    <property type="entry name" value="OSCP"/>
    <property type="match status" value="1"/>
</dbReference>
<keyword evidence="6" id="KW-0066">ATP synthesis</keyword>
<evidence type="ECO:0000313" key="7">
    <source>
        <dbReference type="EMBL" id="OGG90575.1"/>
    </source>
</evidence>
<comment type="caution">
    <text evidence="7">The sequence shown here is derived from an EMBL/GenBank/DDBJ whole genome shotgun (WGS) entry which is preliminary data.</text>
</comment>
<dbReference type="Proteomes" id="UP000177998">
    <property type="component" value="Unassembled WGS sequence"/>
</dbReference>
<gene>
    <name evidence="7" type="ORF">A3H55_03860</name>
</gene>
<dbReference type="GO" id="GO:0046933">
    <property type="term" value="F:proton-transporting ATP synthase activity, rotational mechanism"/>
    <property type="evidence" value="ECO:0007669"/>
    <property type="project" value="InterPro"/>
</dbReference>
<name>A0A1F6FXI4_9BACT</name>
<dbReference type="GO" id="GO:0016020">
    <property type="term" value="C:membrane"/>
    <property type="evidence" value="ECO:0007669"/>
    <property type="project" value="UniProtKB-SubCell"/>
</dbReference>
<keyword evidence="3" id="KW-0375">Hydrogen ion transport</keyword>
<accession>A0A1F6FXI4</accession>
<protein>
    <submittedName>
        <fullName evidence="7">Uncharacterized protein</fullName>
    </submittedName>
</protein>
<keyword evidence="5" id="KW-0472">Membrane</keyword>
<evidence type="ECO:0000313" key="8">
    <source>
        <dbReference type="Proteomes" id="UP000177998"/>
    </source>
</evidence>
<evidence type="ECO:0000256" key="3">
    <source>
        <dbReference type="ARBA" id="ARBA00022781"/>
    </source>
</evidence>
<evidence type="ECO:0000256" key="2">
    <source>
        <dbReference type="ARBA" id="ARBA00022448"/>
    </source>
</evidence>
<evidence type="ECO:0000256" key="6">
    <source>
        <dbReference type="ARBA" id="ARBA00023310"/>
    </source>
</evidence>
<comment type="subcellular location">
    <subcellularLocation>
        <location evidence="1">Membrane</location>
    </subcellularLocation>
</comment>
<dbReference type="STRING" id="1798564.A3H55_03860"/>
<evidence type="ECO:0000256" key="5">
    <source>
        <dbReference type="ARBA" id="ARBA00023136"/>
    </source>
</evidence>
<keyword evidence="2" id="KW-0813">Transport</keyword>
<sequence length="134" mass="15299">MKIKAQTYGEILYKLLAKNEDRKTDRLLYGFLCLLEANGDLGQIENIIKAFDEYYKKEEGLTTAVATVARQIDGELRKTLLDYVKKIRPSAKKVELIEKIDPTVLGGVKIMVADMMFDCTLQRQVINLKNTLIQ</sequence>
<dbReference type="PANTHER" id="PTHR11910">
    <property type="entry name" value="ATP SYNTHASE DELTA CHAIN"/>
    <property type="match status" value="1"/>
</dbReference>
<dbReference type="AlphaFoldDB" id="A0A1F6FXI4"/>
<dbReference type="EMBL" id="MFMZ01000039">
    <property type="protein sequence ID" value="OGG90575.1"/>
    <property type="molecule type" value="Genomic_DNA"/>
</dbReference>
<dbReference type="InterPro" id="IPR000711">
    <property type="entry name" value="ATPase_OSCP/dsu"/>
</dbReference>
<reference evidence="7 8" key="1">
    <citation type="journal article" date="2016" name="Nat. Commun.">
        <title>Thousands of microbial genomes shed light on interconnected biogeochemical processes in an aquifer system.</title>
        <authorList>
            <person name="Anantharaman K."/>
            <person name="Brown C.T."/>
            <person name="Hug L.A."/>
            <person name="Sharon I."/>
            <person name="Castelle C.J."/>
            <person name="Probst A.J."/>
            <person name="Thomas B.C."/>
            <person name="Singh A."/>
            <person name="Wilkins M.J."/>
            <person name="Karaoz U."/>
            <person name="Brodie E.L."/>
            <person name="Williams K.H."/>
            <person name="Hubbard S.S."/>
            <person name="Banfield J.F."/>
        </authorList>
    </citation>
    <scope>NUCLEOTIDE SEQUENCE [LARGE SCALE GENOMIC DNA]</scope>
</reference>
<organism evidence="7 8">
    <name type="scientific">Candidatus Kuenenbacteria bacterium RIFCSPLOWO2_02_FULL_42_16</name>
    <dbReference type="NCBI Taxonomy" id="1798564"/>
    <lineage>
        <taxon>Bacteria</taxon>
        <taxon>Candidatus Kueneniibacteriota</taxon>
    </lineage>
</organism>
<proteinExistence type="predicted"/>